<comment type="caution">
    <text evidence="2">The sequence shown here is derived from an EMBL/GenBank/DDBJ whole genome shotgun (WGS) entry which is preliminary data.</text>
</comment>
<dbReference type="Gene3D" id="3.90.25.10">
    <property type="entry name" value="UDP-galactose 4-epimerase, domain 1"/>
    <property type="match status" value="1"/>
</dbReference>
<dbReference type="InterPro" id="IPR016040">
    <property type="entry name" value="NAD(P)-bd_dom"/>
</dbReference>
<evidence type="ECO:0000259" key="1">
    <source>
        <dbReference type="Pfam" id="PF13460"/>
    </source>
</evidence>
<accession>A0AA41XF09</accession>
<feature type="domain" description="NAD(P)-binding" evidence="1">
    <location>
        <begin position="18"/>
        <end position="190"/>
    </location>
</feature>
<keyword evidence="3" id="KW-1185">Reference proteome</keyword>
<evidence type="ECO:0000313" key="3">
    <source>
        <dbReference type="Proteomes" id="UP001165587"/>
    </source>
</evidence>
<protein>
    <submittedName>
        <fullName evidence="2">SDR family oxidoreductase</fullName>
    </submittedName>
</protein>
<proteinExistence type="predicted"/>
<dbReference type="PANTHER" id="PTHR47129">
    <property type="entry name" value="QUINONE OXIDOREDUCTASE 2"/>
    <property type="match status" value="1"/>
</dbReference>
<dbReference type="InterPro" id="IPR052718">
    <property type="entry name" value="NmrA-type_oxidoreductase"/>
</dbReference>
<dbReference type="Pfam" id="PF13460">
    <property type="entry name" value="NAD_binding_10"/>
    <property type="match status" value="1"/>
</dbReference>
<dbReference type="EMBL" id="JANLCK010000002">
    <property type="protein sequence ID" value="MCS5725248.1"/>
    <property type="molecule type" value="Genomic_DNA"/>
</dbReference>
<dbReference type="AlphaFoldDB" id="A0AA41XF09"/>
<name>A0AA41XF09_9MICO</name>
<evidence type="ECO:0000313" key="2">
    <source>
        <dbReference type="EMBL" id="MCS5725248.1"/>
    </source>
</evidence>
<dbReference type="SUPFAM" id="SSF51735">
    <property type="entry name" value="NAD(P)-binding Rossmann-fold domains"/>
    <property type="match status" value="1"/>
</dbReference>
<dbReference type="Proteomes" id="UP001165587">
    <property type="component" value="Unassembled WGS sequence"/>
</dbReference>
<organism evidence="2 3">
    <name type="scientific">Herbiconiux oxytropis</name>
    <dbReference type="NCBI Taxonomy" id="2970915"/>
    <lineage>
        <taxon>Bacteria</taxon>
        <taxon>Bacillati</taxon>
        <taxon>Actinomycetota</taxon>
        <taxon>Actinomycetes</taxon>
        <taxon>Micrococcales</taxon>
        <taxon>Microbacteriaceae</taxon>
        <taxon>Herbiconiux</taxon>
    </lineage>
</organism>
<dbReference type="PANTHER" id="PTHR47129:SF1">
    <property type="entry name" value="NMRA-LIKE DOMAIN-CONTAINING PROTEIN"/>
    <property type="match status" value="1"/>
</dbReference>
<dbReference type="RefSeq" id="WP_259525722.1">
    <property type="nucleotide sequence ID" value="NZ_JANLCK010000002.1"/>
</dbReference>
<dbReference type="CDD" id="cd05269">
    <property type="entry name" value="TMR_SDR_a"/>
    <property type="match status" value="1"/>
</dbReference>
<dbReference type="InterPro" id="IPR036291">
    <property type="entry name" value="NAD(P)-bd_dom_sf"/>
</dbReference>
<dbReference type="Gene3D" id="3.40.50.720">
    <property type="entry name" value="NAD(P)-binding Rossmann-like Domain"/>
    <property type="match status" value="1"/>
</dbReference>
<sequence>MSIPPAGIPATSPIVVTGSTGGLGGRVARLLQDAGVPQRLLVRDPARAPEIAGAEVAVAEYSDGAALERALAGTRIVFMVSAAENADRLAEHRSFIDAARAAGVEHVVYTSFFGAAPDATFTLARDHVVTENLIREAGLGHTFLRDNLYTDFLPMLAGSDGVIRGPAGTGRVASVTRDDVAESAVRVLLDRMRSADAHADATYELTGPEALGLDEVAAIVTEARKRAGQGEAPVTYLDETLAEAYASRAGYDAPPWQLDAWVSTYTAIAAGELSRITADVEHLTGHPPRSLRDFLGLTGG</sequence>
<reference evidence="2" key="1">
    <citation type="submission" date="2022-08" db="EMBL/GenBank/DDBJ databases">
        <authorList>
            <person name="Deng Y."/>
            <person name="Han X.-F."/>
            <person name="Zhang Y.-Q."/>
        </authorList>
    </citation>
    <scope>NUCLEOTIDE SEQUENCE</scope>
    <source>
        <strain evidence="2">CPCC 203407</strain>
    </source>
</reference>
<gene>
    <name evidence="2" type="ORF">N1028_05000</name>
</gene>